<dbReference type="GO" id="GO:0016979">
    <property type="term" value="F:lipoate-protein ligase activity"/>
    <property type="evidence" value="ECO:0007669"/>
    <property type="project" value="UniProtKB-EC"/>
</dbReference>
<sequence>MHKILGFRNQFQRFINLPAVRKFSIAATQSQNFPTFLTQQPGHADILYSESNNIIFNLAIEEYMFEHLHVVNPVLFIYRNEKTIIIGKHQNPWKECRVQLLEEDGVLLARRKSGGGCVYQDMGNSVFSFINPIEDFSKEDYKTMNNDILINALSKFNVQAEPSGRNDIHVNGKKVSGSAYKLSLGKRDGSGKKSLHHGTMLLDVDLNALQRYLNPNKLKLQSKGVESVISRVMNLKEIHSGIGHESFGQHLSTAFRHKWHDRTVIEKQIQVDDMKNIPKLMEIYENCQKWDWRFGETPSFTNQIEKKFEWALMDVQFDVQKGKISKGVVYSDSLLPTFIDEMNEILASGEISYDVEGIKDLGNKLSQKFQDNEVVINKYVPELVQWMIEAI</sequence>
<evidence type="ECO:0000256" key="2">
    <source>
        <dbReference type="ARBA" id="ARBA00005124"/>
    </source>
</evidence>
<comment type="pathway">
    <text evidence="1">Protein modification; protein lipoylation via exogenous pathway; protein N(6)-(lipoyl)lysine from lipoate: step 2/2.</text>
</comment>
<keyword evidence="6" id="KW-0547">Nucleotide-binding</keyword>
<dbReference type="SUPFAM" id="SSF82649">
    <property type="entry name" value="SufE/NifU"/>
    <property type="match status" value="1"/>
</dbReference>
<proteinExistence type="inferred from homology"/>
<dbReference type="EC" id="6.3.1.20" evidence="4"/>
<dbReference type="InterPro" id="IPR004562">
    <property type="entry name" value="LipoylTrfase_LipoateP_Ligase"/>
</dbReference>
<dbReference type="OrthoDB" id="201621at2759"/>
<evidence type="ECO:0000259" key="9">
    <source>
        <dbReference type="PROSITE" id="PS51733"/>
    </source>
</evidence>
<dbReference type="InParanoid" id="A0A077ZUX7"/>
<evidence type="ECO:0000256" key="7">
    <source>
        <dbReference type="ARBA" id="ARBA00022840"/>
    </source>
</evidence>
<organism evidence="10 11">
    <name type="scientific">Stylonychia lemnae</name>
    <name type="common">Ciliate</name>
    <dbReference type="NCBI Taxonomy" id="5949"/>
    <lineage>
        <taxon>Eukaryota</taxon>
        <taxon>Sar</taxon>
        <taxon>Alveolata</taxon>
        <taxon>Ciliophora</taxon>
        <taxon>Intramacronucleata</taxon>
        <taxon>Spirotrichea</taxon>
        <taxon>Stichotrichia</taxon>
        <taxon>Sporadotrichida</taxon>
        <taxon>Oxytrichidae</taxon>
        <taxon>Stylonychinae</taxon>
        <taxon>Stylonychia</taxon>
    </lineage>
</organism>
<name>A0A077ZUX7_STYLE</name>
<dbReference type="Pfam" id="PF10437">
    <property type="entry name" value="Lip_prot_lig_C"/>
    <property type="match status" value="1"/>
</dbReference>
<dbReference type="AlphaFoldDB" id="A0A077ZUX7"/>
<dbReference type="NCBIfam" id="TIGR00545">
    <property type="entry name" value="lipoyltrans"/>
    <property type="match status" value="1"/>
</dbReference>
<dbReference type="Gene3D" id="3.30.390.50">
    <property type="entry name" value="CO dehydrogenase flavoprotein, C-terminal domain"/>
    <property type="match status" value="1"/>
</dbReference>
<evidence type="ECO:0000313" key="10">
    <source>
        <dbReference type="EMBL" id="CDW73105.1"/>
    </source>
</evidence>
<evidence type="ECO:0000256" key="8">
    <source>
        <dbReference type="ARBA" id="ARBA00048037"/>
    </source>
</evidence>
<dbReference type="Pfam" id="PF21948">
    <property type="entry name" value="LplA-B_cat"/>
    <property type="match status" value="1"/>
</dbReference>
<evidence type="ECO:0000313" key="11">
    <source>
        <dbReference type="Proteomes" id="UP000039865"/>
    </source>
</evidence>
<comment type="pathway">
    <text evidence="2">Protein modification; protein lipoylation via exogenous pathway; protein N(6)-(lipoyl)lysine from lipoate: step 1/2.</text>
</comment>
<dbReference type="GO" id="GO:0005737">
    <property type="term" value="C:cytoplasm"/>
    <property type="evidence" value="ECO:0007669"/>
    <property type="project" value="TreeGrafter"/>
</dbReference>
<evidence type="ECO:0000256" key="4">
    <source>
        <dbReference type="ARBA" id="ARBA00012367"/>
    </source>
</evidence>
<evidence type="ECO:0000256" key="1">
    <source>
        <dbReference type="ARBA" id="ARBA00005085"/>
    </source>
</evidence>
<evidence type="ECO:0000256" key="6">
    <source>
        <dbReference type="ARBA" id="ARBA00022741"/>
    </source>
</evidence>
<keyword evidence="7" id="KW-0067">ATP-binding</keyword>
<dbReference type="PROSITE" id="PS51733">
    <property type="entry name" value="BPL_LPL_CATALYTIC"/>
    <property type="match status" value="1"/>
</dbReference>
<dbReference type="GO" id="GO:0017118">
    <property type="term" value="F:lipoyltransferase activity"/>
    <property type="evidence" value="ECO:0007669"/>
    <property type="project" value="TreeGrafter"/>
</dbReference>
<dbReference type="InterPro" id="IPR019491">
    <property type="entry name" value="Lipoate_protein_ligase_C"/>
</dbReference>
<dbReference type="Gene3D" id="3.30.930.10">
    <property type="entry name" value="Bira Bifunctional Protein, Domain 2"/>
    <property type="match status" value="1"/>
</dbReference>
<dbReference type="OMA" id="RYQNWDW"/>
<comment type="similarity">
    <text evidence="3">Belongs to the LplA family.</text>
</comment>
<dbReference type="GO" id="GO:0005524">
    <property type="term" value="F:ATP binding"/>
    <property type="evidence" value="ECO:0007669"/>
    <property type="project" value="UniProtKB-KW"/>
</dbReference>
<comment type="catalytic activity">
    <reaction evidence="8">
        <text>L-lysyl-[lipoyl-carrier protein] + (R)-lipoate + ATP = N(6)-[(R)-lipoyl]-L-lysyl-[lipoyl-carrier protein] + AMP + diphosphate + H(+)</text>
        <dbReference type="Rhea" id="RHEA:49288"/>
        <dbReference type="Rhea" id="RHEA-COMP:10500"/>
        <dbReference type="Rhea" id="RHEA-COMP:10502"/>
        <dbReference type="ChEBI" id="CHEBI:15378"/>
        <dbReference type="ChEBI" id="CHEBI:29969"/>
        <dbReference type="ChEBI" id="CHEBI:30616"/>
        <dbReference type="ChEBI" id="CHEBI:33019"/>
        <dbReference type="ChEBI" id="CHEBI:83088"/>
        <dbReference type="ChEBI" id="CHEBI:83099"/>
        <dbReference type="ChEBI" id="CHEBI:456215"/>
        <dbReference type="EC" id="6.3.1.20"/>
    </reaction>
</comment>
<dbReference type="CDD" id="cd16443">
    <property type="entry name" value="LplA"/>
    <property type="match status" value="1"/>
</dbReference>
<keyword evidence="11" id="KW-1185">Reference proteome</keyword>
<dbReference type="PANTHER" id="PTHR12561">
    <property type="entry name" value="LIPOATE-PROTEIN LIGASE"/>
    <property type="match status" value="1"/>
</dbReference>
<dbReference type="EMBL" id="CCKQ01002007">
    <property type="protein sequence ID" value="CDW73105.1"/>
    <property type="molecule type" value="Genomic_DNA"/>
</dbReference>
<dbReference type="PANTHER" id="PTHR12561:SF3">
    <property type="entry name" value="LIPOYLTRANSFERASE 1, MITOCHONDRIAL"/>
    <property type="match status" value="1"/>
</dbReference>
<feature type="domain" description="BPL/LPL catalytic" evidence="9">
    <location>
        <begin position="69"/>
        <end position="259"/>
    </location>
</feature>
<keyword evidence="5 10" id="KW-0436">Ligase</keyword>
<dbReference type="UniPathway" id="UPA00537">
    <property type="reaction ID" value="UER00594"/>
</dbReference>
<reference evidence="10 11" key="1">
    <citation type="submission" date="2014-06" db="EMBL/GenBank/DDBJ databases">
        <authorList>
            <person name="Swart Estienne"/>
        </authorList>
    </citation>
    <scope>NUCLEOTIDE SEQUENCE [LARGE SCALE GENOMIC DNA]</scope>
    <source>
        <strain evidence="10 11">130c</strain>
    </source>
</reference>
<dbReference type="Proteomes" id="UP000039865">
    <property type="component" value="Unassembled WGS sequence"/>
</dbReference>
<dbReference type="SUPFAM" id="SSF55681">
    <property type="entry name" value="Class II aaRS and biotin synthetases"/>
    <property type="match status" value="1"/>
</dbReference>
<dbReference type="InterPro" id="IPR045864">
    <property type="entry name" value="aa-tRNA-synth_II/BPL/LPL"/>
</dbReference>
<dbReference type="InterPro" id="IPR004143">
    <property type="entry name" value="BPL_LPL_catalytic"/>
</dbReference>
<evidence type="ECO:0000256" key="3">
    <source>
        <dbReference type="ARBA" id="ARBA00008242"/>
    </source>
</evidence>
<accession>A0A077ZUX7</accession>
<evidence type="ECO:0000256" key="5">
    <source>
        <dbReference type="ARBA" id="ARBA00022598"/>
    </source>
</evidence>
<gene>
    <name evidence="10" type="primary">Contig19317.g20480</name>
    <name evidence="10" type="ORF">STYLEM_2074</name>
</gene>
<protein>
    <recommendedName>
        <fullName evidence="4">lipoate--protein ligase</fullName>
        <ecNumber evidence="4">6.3.1.20</ecNumber>
    </recommendedName>
</protein>
<dbReference type="FunCoup" id="A0A077ZUX7">
    <property type="interactions" value="109"/>
</dbReference>
<dbReference type="GO" id="GO:0009249">
    <property type="term" value="P:protein lipoylation"/>
    <property type="evidence" value="ECO:0007669"/>
    <property type="project" value="InterPro"/>
</dbReference>